<dbReference type="SUPFAM" id="SSF52402">
    <property type="entry name" value="Adenine nucleotide alpha hydrolases-like"/>
    <property type="match status" value="1"/>
</dbReference>
<dbReference type="Gene3D" id="3.40.50.620">
    <property type="entry name" value="HUPs"/>
    <property type="match status" value="1"/>
</dbReference>
<gene>
    <name evidence="4" type="ORF">Ade02nite_70590</name>
</gene>
<protein>
    <recommendedName>
        <fullName evidence="3">UspA domain-containing protein</fullName>
    </recommendedName>
</protein>
<evidence type="ECO:0000259" key="3">
    <source>
        <dbReference type="Pfam" id="PF00582"/>
    </source>
</evidence>
<comment type="similarity">
    <text evidence="1">Belongs to the universal stress protein A family.</text>
</comment>
<evidence type="ECO:0000313" key="4">
    <source>
        <dbReference type="EMBL" id="GID78418.1"/>
    </source>
</evidence>
<comment type="caution">
    <text evidence="4">The sequence shown here is derived from an EMBL/GenBank/DDBJ whole genome shotgun (WGS) entry which is preliminary data.</text>
</comment>
<dbReference type="RefSeq" id="WP_203773317.1">
    <property type="nucleotide sequence ID" value="NZ_BAAABO010000038.1"/>
</dbReference>
<name>A0ABQ3YEL2_9ACTN</name>
<proteinExistence type="inferred from homology"/>
<feature type="region of interest" description="Disordered" evidence="2">
    <location>
        <begin position="1"/>
        <end position="21"/>
    </location>
</feature>
<dbReference type="Proteomes" id="UP000609879">
    <property type="component" value="Unassembled WGS sequence"/>
</dbReference>
<keyword evidence="5" id="KW-1185">Reference proteome</keyword>
<dbReference type="InterPro" id="IPR014729">
    <property type="entry name" value="Rossmann-like_a/b/a_fold"/>
</dbReference>
<dbReference type="InterPro" id="IPR006016">
    <property type="entry name" value="UspA"/>
</dbReference>
<dbReference type="PRINTS" id="PR01438">
    <property type="entry name" value="UNVRSLSTRESS"/>
</dbReference>
<evidence type="ECO:0000313" key="5">
    <source>
        <dbReference type="Proteomes" id="UP000609879"/>
    </source>
</evidence>
<dbReference type="EMBL" id="BOMI01000146">
    <property type="protein sequence ID" value="GID78418.1"/>
    <property type="molecule type" value="Genomic_DNA"/>
</dbReference>
<organism evidence="4 5">
    <name type="scientific">Paractinoplanes deccanensis</name>
    <dbReference type="NCBI Taxonomy" id="113561"/>
    <lineage>
        <taxon>Bacteria</taxon>
        <taxon>Bacillati</taxon>
        <taxon>Actinomycetota</taxon>
        <taxon>Actinomycetes</taxon>
        <taxon>Micromonosporales</taxon>
        <taxon>Micromonosporaceae</taxon>
        <taxon>Paractinoplanes</taxon>
    </lineage>
</organism>
<accession>A0ABQ3YEL2</accession>
<dbReference type="Pfam" id="PF00582">
    <property type="entry name" value="Usp"/>
    <property type="match status" value="1"/>
</dbReference>
<reference evidence="4 5" key="1">
    <citation type="submission" date="2021-01" db="EMBL/GenBank/DDBJ databases">
        <title>Whole genome shotgun sequence of Actinoplanes deccanensis NBRC 13994.</title>
        <authorList>
            <person name="Komaki H."/>
            <person name="Tamura T."/>
        </authorList>
    </citation>
    <scope>NUCLEOTIDE SEQUENCE [LARGE SCALE GENOMIC DNA]</scope>
    <source>
        <strain evidence="4 5">NBRC 13994</strain>
    </source>
</reference>
<evidence type="ECO:0000256" key="2">
    <source>
        <dbReference type="SAM" id="MobiDB-lite"/>
    </source>
</evidence>
<feature type="domain" description="UspA" evidence="3">
    <location>
        <begin position="22"/>
        <end position="155"/>
    </location>
</feature>
<sequence length="166" mass="17535">MATATLPLRPGTRGAGRTTAGPVVVAVDDDDNAGALLRHGRREAGRLGVPLRVAYVWSDCRPPDCPHHRRCHRDLGGASRLVDLLVREHLAEPGPPLEREVLHDPDPAAALVALSAGASLLVIGSSSDRPAHVGALGGTTRAVLGRTRCPVAVVPHRHRSVTRPAW</sequence>
<dbReference type="InterPro" id="IPR006015">
    <property type="entry name" value="Universal_stress_UspA"/>
</dbReference>
<dbReference type="CDD" id="cd00293">
    <property type="entry name" value="USP-like"/>
    <property type="match status" value="1"/>
</dbReference>
<evidence type="ECO:0000256" key="1">
    <source>
        <dbReference type="ARBA" id="ARBA00008791"/>
    </source>
</evidence>